<dbReference type="GO" id="GO:0031012">
    <property type="term" value="C:extracellular matrix"/>
    <property type="evidence" value="ECO:0007669"/>
    <property type="project" value="TreeGrafter"/>
</dbReference>
<dbReference type="AlphaFoldDB" id="A0A091H1Q6"/>
<organism evidence="1 2">
    <name type="scientific">Buceros rhinoceros silvestris</name>
    <dbReference type="NCBI Taxonomy" id="175836"/>
    <lineage>
        <taxon>Eukaryota</taxon>
        <taxon>Metazoa</taxon>
        <taxon>Chordata</taxon>
        <taxon>Craniata</taxon>
        <taxon>Vertebrata</taxon>
        <taxon>Euteleostomi</taxon>
        <taxon>Archelosauria</taxon>
        <taxon>Archosauria</taxon>
        <taxon>Dinosauria</taxon>
        <taxon>Saurischia</taxon>
        <taxon>Theropoda</taxon>
        <taxon>Coelurosauria</taxon>
        <taxon>Aves</taxon>
        <taxon>Neognathae</taxon>
        <taxon>Neoaves</taxon>
        <taxon>Telluraves</taxon>
        <taxon>Coraciimorphae</taxon>
        <taxon>Bucerotiformes</taxon>
        <taxon>Bucerotidae</taxon>
        <taxon>Buceros</taxon>
    </lineage>
</organism>
<feature type="non-terminal residue" evidence="1">
    <location>
        <position position="110"/>
    </location>
</feature>
<evidence type="ECO:0000313" key="1">
    <source>
        <dbReference type="EMBL" id="KFO89369.1"/>
    </source>
</evidence>
<keyword evidence="2" id="KW-1185">Reference proteome</keyword>
<dbReference type="GO" id="GO:0061343">
    <property type="term" value="P:cell adhesion involved in heart morphogenesis"/>
    <property type="evidence" value="ECO:0007669"/>
    <property type="project" value="TreeGrafter"/>
</dbReference>
<dbReference type="PANTHER" id="PTHR33395:SF22">
    <property type="entry name" value="REVERSE TRANSCRIPTASE DOMAIN-CONTAINING PROTEIN"/>
    <property type="match status" value="1"/>
</dbReference>
<name>A0A091H1Q6_BUCRH</name>
<evidence type="ECO:0000313" key="2">
    <source>
        <dbReference type="Proteomes" id="UP000054064"/>
    </source>
</evidence>
<gene>
    <name evidence="1" type="ORF">N320_00203</name>
</gene>
<reference evidence="1 2" key="1">
    <citation type="submission" date="2014-04" db="EMBL/GenBank/DDBJ databases">
        <title>Genome evolution of avian class.</title>
        <authorList>
            <person name="Zhang G."/>
            <person name="Li C."/>
        </authorList>
    </citation>
    <scope>NUCLEOTIDE SEQUENCE [LARGE SCALE GENOMIC DNA]</scope>
    <source>
        <strain evidence="1">BGI_N320</strain>
    </source>
</reference>
<evidence type="ECO:0008006" key="3">
    <source>
        <dbReference type="Google" id="ProtNLM"/>
    </source>
</evidence>
<feature type="non-terminal residue" evidence="1">
    <location>
        <position position="1"/>
    </location>
</feature>
<dbReference type="EMBL" id="KL520199">
    <property type="protein sequence ID" value="KFO89369.1"/>
    <property type="molecule type" value="Genomic_DNA"/>
</dbReference>
<dbReference type="GO" id="GO:0007508">
    <property type="term" value="P:larval heart development"/>
    <property type="evidence" value="ECO:0007669"/>
    <property type="project" value="TreeGrafter"/>
</dbReference>
<dbReference type="PANTHER" id="PTHR33395">
    <property type="entry name" value="TRANSCRIPTASE, PUTATIVE-RELATED-RELATED"/>
    <property type="match status" value="1"/>
</dbReference>
<proteinExistence type="predicted"/>
<protein>
    <recommendedName>
        <fullName evidence="3">RNA-directed DNA polymerase from mobile element jockey</fullName>
    </recommendedName>
</protein>
<sequence length="110" mass="12575">PIIQEGTVHELLHHLDVHRSMGPDGIHPRILRDLVEVLTKPLSMIYRQSWLMGKVPIDWRLANGSPIYKKGWKEDPGNYRAVSLGLVPGKVMQQIILSAIKWHVQDNQVI</sequence>
<accession>A0A091H1Q6</accession>
<dbReference type="Proteomes" id="UP000054064">
    <property type="component" value="Unassembled WGS sequence"/>
</dbReference>